<evidence type="ECO:0000313" key="3">
    <source>
        <dbReference type="EMBL" id="MBJ3809896.1"/>
    </source>
</evidence>
<keyword evidence="2" id="KW-1133">Transmembrane helix</keyword>
<accession>A0ABS0XA48</accession>
<dbReference type="RefSeq" id="WP_190115292.1">
    <property type="nucleotide sequence ID" value="NZ_BMVR01000003.1"/>
</dbReference>
<feature type="transmembrane region" description="Helical" evidence="2">
    <location>
        <begin position="38"/>
        <end position="56"/>
    </location>
</feature>
<protein>
    <submittedName>
        <fullName evidence="3">Uncharacterized protein</fullName>
    </submittedName>
</protein>
<keyword evidence="2" id="KW-0812">Transmembrane</keyword>
<dbReference type="Proteomes" id="UP000634780">
    <property type="component" value="Unassembled WGS sequence"/>
</dbReference>
<comment type="caution">
    <text evidence="3">The sequence shown here is derived from an EMBL/GenBank/DDBJ whole genome shotgun (WGS) entry which is preliminary data.</text>
</comment>
<evidence type="ECO:0000256" key="1">
    <source>
        <dbReference type="SAM" id="MobiDB-lite"/>
    </source>
</evidence>
<reference evidence="3 4" key="1">
    <citation type="submission" date="2020-12" db="EMBL/GenBank/DDBJ databases">
        <title>Streptomyces typhae sp. nov., a novel endophytic actinomycete isolated from the root of cattail pollen (Typha angustifolia L.).</title>
        <authorList>
            <person name="Peng C."/>
            <person name="Liu C."/>
        </authorList>
    </citation>
    <scope>NUCLEOTIDE SEQUENCE [LARGE SCALE GENOMIC DNA]</scope>
    <source>
        <strain evidence="3 4">JCM 4753</strain>
    </source>
</reference>
<gene>
    <name evidence="3" type="ORF">JGB26_22725</name>
</gene>
<evidence type="ECO:0000256" key="2">
    <source>
        <dbReference type="SAM" id="Phobius"/>
    </source>
</evidence>
<keyword evidence="4" id="KW-1185">Reference proteome</keyword>
<feature type="region of interest" description="Disordered" evidence="1">
    <location>
        <begin position="57"/>
        <end position="138"/>
    </location>
</feature>
<feature type="compositionally biased region" description="Basic and acidic residues" evidence="1">
    <location>
        <begin position="116"/>
        <end position="125"/>
    </location>
</feature>
<proteinExistence type="predicted"/>
<sequence>MSGREYALGPGRTPRPRQGFPAAGAAPRAVPLGGAPCLLIALLCLVLALGPAYALIPGDVGEERQGPSATTSFGPPVDVRESRSEAGESGCHGGGGRETPRAAALPVPEHPSTPEQRADSPRHDPGQGIVPLGGTSSPDVTAVDLYRTCVIRT</sequence>
<dbReference type="EMBL" id="JAEKOZ010000014">
    <property type="protein sequence ID" value="MBJ3809896.1"/>
    <property type="molecule type" value="Genomic_DNA"/>
</dbReference>
<feature type="region of interest" description="Disordered" evidence="1">
    <location>
        <begin position="1"/>
        <end position="24"/>
    </location>
</feature>
<evidence type="ECO:0000313" key="4">
    <source>
        <dbReference type="Proteomes" id="UP000634780"/>
    </source>
</evidence>
<organism evidence="3 4">
    <name type="scientific">Streptomyces flavofungini</name>
    <dbReference type="NCBI Taxonomy" id="68200"/>
    <lineage>
        <taxon>Bacteria</taxon>
        <taxon>Bacillati</taxon>
        <taxon>Actinomycetota</taxon>
        <taxon>Actinomycetes</taxon>
        <taxon>Kitasatosporales</taxon>
        <taxon>Streptomycetaceae</taxon>
        <taxon>Streptomyces</taxon>
    </lineage>
</organism>
<keyword evidence="2" id="KW-0472">Membrane</keyword>
<name>A0ABS0XA48_9ACTN</name>